<sequence length="332" mass="35773">MDSEATVPRYSPESADAAEVLPERSASPRFLVVPVKGIAVKDFVPVHPGGKGLWLLRLAGTHGPVRLRAQWSAMSELWKKPRRPHSPRGADAHARSEPAHAVSRDGHDRQSPASVSGFRPHRGGVTEEDATQPCTSFVGISSSTAEHFCERGCASNGCLPGGSSLRRVEESPPSSDSQPRLERLLRPSACRHQKKRCVRISSSTRTDEDDVLLARLEDPAACAKLSLSELRGPTGKLRTSDMFVGGGRRGSSVEVAEVMRNAVIWVLVLSGTATIMFGAVGTIVLRTVSVMFIGSALGSALTTAGVLMAIYCTDASSDRNFKRIMNHKYNYT</sequence>
<dbReference type="OrthoDB" id="6489118at2759"/>
<comment type="caution">
    <text evidence="3">The sequence shown here is derived from an EMBL/GenBank/DDBJ whole genome shotgun (WGS) entry which is preliminary data.</text>
</comment>
<name>A0A9J6G5Q6_HAELO</name>
<reference evidence="3 4" key="1">
    <citation type="journal article" date="2020" name="Cell">
        <title>Large-Scale Comparative Analyses of Tick Genomes Elucidate Their Genetic Diversity and Vector Capacities.</title>
        <authorList>
            <consortium name="Tick Genome and Microbiome Consortium (TIGMIC)"/>
            <person name="Jia N."/>
            <person name="Wang J."/>
            <person name="Shi W."/>
            <person name="Du L."/>
            <person name="Sun Y."/>
            <person name="Zhan W."/>
            <person name="Jiang J.F."/>
            <person name="Wang Q."/>
            <person name="Zhang B."/>
            <person name="Ji P."/>
            <person name="Bell-Sakyi L."/>
            <person name="Cui X.M."/>
            <person name="Yuan T.T."/>
            <person name="Jiang B.G."/>
            <person name="Yang W.F."/>
            <person name="Lam T.T."/>
            <person name="Chang Q.C."/>
            <person name="Ding S.J."/>
            <person name="Wang X.J."/>
            <person name="Zhu J.G."/>
            <person name="Ruan X.D."/>
            <person name="Zhao L."/>
            <person name="Wei J.T."/>
            <person name="Ye R.Z."/>
            <person name="Que T.C."/>
            <person name="Du C.H."/>
            <person name="Zhou Y.H."/>
            <person name="Cheng J.X."/>
            <person name="Dai P.F."/>
            <person name="Guo W.B."/>
            <person name="Han X.H."/>
            <person name="Huang E.J."/>
            <person name="Li L.F."/>
            <person name="Wei W."/>
            <person name="Gao Y.C."/>
            <person name="Liu J.Z."/>
            <person name="Shao H.Z."/>
            <person name="Wang X."/>
            <person name="Wang C.C."/>
            <person name="Yang T.C."/>
            <person name="Huo Q.B."/>
            <person name="Li W."/>
            <person name="Chen H.Y."/>
            <person name="Chen S.E."/>
            <person name="Zhou L.G."/>
            <person name="Ni X.B."/>
            <person name="Tian J.H."/>
            <person name="Sheng Y."/>
            <person name="Liu T."/>
            <person name="Pan Y.S."/>
            <person name="Xia L.Y."/>
            <person name="Li J."/>
            <person name="Zhao F."/>
            <person name="Cao W.C."/>
        </authorList>
    </citation>
    <scope>NUCLEOTIDE SEQUENCE [LARGE SCALE GENOMIC DNA]</scope>
    <source>
        <strain evidence="3">HaeL-2018</strain>
    </source>
</reference>
<evidence type="ECO:0000256" key="2">
    <source>
        <dbReference type="SAM" id="Phobius"/>
    </source>
</evidence>
<feature type="region of interest" description="Disordered" evidence="1">
    <location>
        <begin position="163"/>
        <end position="184"/>
    </location>
</feature>
<protein>
    <submittedName>
        <fullName evidence="3">Uncharacterized protein</fullName>
    </submittedName>
</protein>
<feature type="compositionally biased region" description="Basic and acidic residues" evidence="1">
    <location>
        <begin position="88"/>
        <end position="110"/>
    </location>
</feature>
<feature type="region of interest" description="Disordered" evidence="1">
    <location>
        <begin position="78"/>
        <end position="130"/>
    </location>
</feature>
<evidence type="ECO:0000313" key="4">
    <source>
        <dbReference type="Proteomes" id="UP000821853"/>
    </source>
</evidence>
<evidence type="ECO:0000256" key="1">
    <source>
        <dbReference type="SAM" id="MobiDB-lite"/>
    </source>
</evidence>
<dbReference type="AlphaFoldDB" id="A0A9J6G5Q6"/>
<feature type="transmembrane region" description="Helical" evidence="2">
    <location>
        <begin position="291"/>
        <end position="313"/>
    </location>
</feature>
<keyword evidence="2" id="KW-0472">Membrane</keyword>
<accession>A0A9J6G5Q6</accession>
<dbReference type="OMA" id="QWSAMSE"/>
<feature type="region of interest" description="Disordered" evidence="1">
    <location>
        <begin position="1"/>
        <end position="20"/>
    </location>
</feature>
<keyword evidence="2" id="KW-0812">Transmembrane</keyword>
<gene>
    <name evidence="3" type="ORF">HPB48_013869</name>
</gene>
<dbReference type="VEuPathDB" id="VectorBase:HLOH_047609"/>
<organism evidence="3 4">
    <name type="scientific">Haemaphysalis longicornis</name>
    <name type="common">Bush tick</name>
    <dbReference type="NCBI Taxonomy" id="44386"/>
    <lineage>
        <taxon>Eukaryota</taxon>
        <taxon>Metazoa</taxon>
        <taxon>Ecdysozoa</taxon>
        <taxon>Arthropoda</taxon>
        <taxon>Chelicerata</taxon>
        <taxon>Arachnida</taxon>
        <taxon>Acari</taxon>
        <taxon>Parasitiformes</taxon>
        <taxon>Ixodida</taxon>
        <taxon>Ixodoidea</taxon>
        <taxon>Ixodidae</taxon>
        <taxon>Haemaphysalinae</taxon>
        <taxon>Haemaphysalis</taxon>
    </lineage>
</organism>
<dbReference type="EMBL" id="JABSTR010000005">
    <property type="protein sequence ID" value="KAH9369864.1"/>
    <property type="molecule type" value="Genomic_DNA"/>
</dbReference>
<dbReference type="Proteomes" id="UP000821853">
    <property type="component" value="Chromosome 3"/>
</dbReference>
<proteinExistence type="predicted"/>
<keyword evidence="2" id="KW-1133">Transmembrane helix</keyword>
<evidence type="ECO:0000313" key="3">
    <source>
        <dbReference type="EMBL" id="KAH9369864.1"/>
    </source>
</evidence>
<feature type="transmembrane region" description="Helical" evidence="2">
    <location>
        <begin position="262"/>
        <end position="285"/>
    </location>
</feature>
<keyword evidence="4" id="KW-1185">Reference proteome</keyword>